<protein>
    <recommendedName>
        <fullName evidence="6">Phosphoribosylglycinamide formyltransferase</fullName>
        <ecNumber evidence="6">2.1.2.2</ecNumber>
    </recommendedName>
    <alternativeName>
        <fullName evidence="6">5'-phosphoribosylglycinamide transformylase</fullName>
    </alternativeName>
    <alternativeName>
        <fullName evidence="6">GAR transformylase</fullName>
        <shortName evidence="6">GART</shortName>
    </alternativeName>
</protein>
<feature type="binding site" evidence="6">
    <location>
        <position position="63"/>
    </location>
    <ligand>
        <name>(6R)-10-formyltetrahydrofolate</name>
        <dbReference type="ChEBI" id="CHEBI:195366"/>
    </ligand>
</feature>
<dbReference type="EMBL" id="LJUO01000131">
    <property type="protein sequence ID" value="KPK69302.1"/>
    <property type="molecule type" value="Genomic_DNA"/>
</dbReference>
<feature type="binding site" evidence="6">
    <location>
        <position position="109"/>
    </location>
    <ligand>
        <name>(6R)-10-formyltetrahydrofolate</name>
        <dbReference type="ChEBI" id="CHEBI:195366"/>
    </ligand>
</feature>
<dbReference type="AlphaFoldDB" id="A0A0S8G8R6"/>
<organism evidence="8 9">
    <name type="scientific">candidate division WOR_3 bacterium SM23_60</name>
    <dbReference type="NCBI Taxonomy" id="1703780"/>
    <lineage>
        <taxon>Bacteria</taxon>
        <taxon>Bacteria division WOR-3</taxon>
    </lineage>
</organism>
<feature type="active site" description="Proton donor" evidence="6">
    <location>
        <position position="111"/>
    </location>
</feature>
<reference evidence="8 9" key="1">
    <citation type="journal article" date="2015" name="Microbiome">
        <title>Genomic resolution of linkages in carbon, nitrogen, and sulfur cycling among widespread estuary sediment bacteria.</title>
        <authorList>
            <person name="Baker B.J."/>
            <person name="Lazar C.S."/>
            <person name="Teske A.P."/>
            <person name="Dick G.J."/>
        </authorList>
    </citation>
    <scope>NUCLEOTIDE SEQUENCE [LARGE SCALE GENOMIC DNA]</scope>
    <source>
        <strain evidence="8">SM23_60</strain>
    </source>
</reference>
<dbReference type="HAMAP" id="MF_01930">
    <property type="entry name" value="PurN"/>
    <property type="match status" value="1"/>
</dbReference>
<dbReference type="InterPro" id="IPR004607">
    <property type="entry name" value="GART"/>
</dbReference>
<feature type="domain" description="Formyl transferase N-terminal" evidence="7">
    <location>
        <begin position="2"/>
        <end position="184"/>
    </location>
</feature>
<feature type="binding site" evidence="6">
    <location>
        <begin position="12"/>
        <end position="14"/>
    </location>
    <ligand>
        <name>N(1)-(5-phospho-beta-D-ribosyl)glycinamide</name>
        <dbReference type="ChEBI" id="CHEBI:143788"/>
    </ligand>
</feature>
<comment type="function">
    <text evidence="6">Catalyzes the transfer of a formyl group from 10-formyltetrahydrofolate to 5-phospho-ribosyl-glycinamide (GAR), producing 5-phospho-ribosyl-N-formylglycinamide (FGAR) and tetrahydrofolate.</text>
</comment>
<dbReference type="InterPro" id="IPR001555">
    <property type="entry name" value="GART_AS"/>
</dbReference>
<dbReference type="InterPro" id="IPR002376">
    <property type="entry name" value="Formyl_transf_N"/>
</dbReference>
<dbReference type="InterPro" id="IPR036477">
    <property type="entry name" value="Formyl_transf_N_sf"/>
</dbReference>
<evidence type="ECO:0000256" key="5">
    <source>
        <dbReference type="ARBA" id="ARBA00047664"/>
    </source>
</evidence>
<keyword evidence="2 6" id="KW-0808">Transferase</keyword>
<keyword evidence="3 6" id="KW-0658">Purine biosynthesis</keyword>
<dbReference type="Gene3D" id="3.40.50.170">
    <property type="entry name" value="Formyl transferase, N-terminal domain"/>
    <property type="match status" value="1"/>
</dbReference>
<dbReference type="GO" id="GO:0005737">
    <property type="term" value="C:cytoplasm"/>
    <property type="evidence" value="ECO:0007669"/>
    <property type="project" value="TreeGrafter"/>
</dbReference>
<evidence type="ECO:0000256" key="6">
    <source>
        <dbReference type="HAMAP-Rule" id="MF_01930"/>
    </source>
</evidence>
<dbReference type="SUPFAM" id="SSF53328">
    <property type="entry name" value="Formyltransferase"/>
    <property type="match status" value="1"/>
</dbReference>
<evidence type="ECO:0000313" key="9">
    <source>
        <dbReference type="Proteomes" id="UP000051096"/>
    </source>
</evidence>
<dbReference type="PROSITE" id="PS00373">
    <property type="entry name" value="GART"/>
    <property type="match status" value="1"/>
</dbReference>
<dbReference type="UniPathway" id="UPA00074">
    <property type="reaction ID" value="UER00126"/>
</dbReference>
<gene>
    <name evidence="6" type="primary">purN</name>
    <name evidence="8" type="ORF">AMJ87_10665</name>
</gene>
<proteinExistence type="inferred from homology"/>
<evidence type="ECO:0000313" key="8">
    <source>
        <dbReference type="EMBL" id="KPK69302.1"/>
    </source>
</evidence>
<name>A0A0S8G8R6_UNCW3</name>
<evidence type="ECO:0000256" key="4">
    <source>
        <dbReference type="ARBA" id="ARBA00038440"/>
    </source>
</evidence>
<accession>A0A0S8G8R6</accession>
<dbReference type="CDD" id="cd08645">
    <property type="entry name" value="FMT_core_GART"/>
    <property type="match status" value="1"/>
</dbReference>
<feature type="site" description="Raises pKa of active site His" evidence="6">
    <location>
        <position position="147"/>
    </location>
</feature>
<dbReference type="GO" id="GO:0006189">
    <property type="term" value="P:'de novo' IMP biosynthetic process"/>
    <property type="evidence" value="ECO:0007669"/>
    <property type="project" value="UniProtKB-UniRule"/>
</dbReference>
<comment type="similarity">
    <text evidence="4 6">Belongs to the GART family.</text>
</comment>
<evidence type="ECO:0000256" key="3">
    <source>
        <dbReference type="ARBA" id="ARBA00022755"/>
    </source>
</evidence>
<dbReference type="Proteomes" id="UP000051096">
    <property type="component" value="Unassembled WGS sequence"/>
</dbReference>
<dbReference type="PATRIC" id="fig|1703780.3.peg.1428"/>
<sequence>MKNIAVLASGRGTNLQAIIENAENGTLKANLVCVVSDNKDAKALERARRHNVEAVYLDPGPKKTWLIPEVEAQYVKALQDRNVDLVCLAGFMRILKKPFLDAFQGRILNIHPALLPSFPGLDVQRKALEYGVKFSGCTVHFVDETVDGGPIVTQAVVPVLDDDTPEKLADRILKEEHRIYTEAINIVVSGKYKIVGRRVIQTG</sequence>
<dbReference type="GO" id="GO:0004644">
    <property type="term" value="F:phosphoribosylglycinamide formyltransferase activity"/>
    <property type="evidence" value="ECO:0007669"/>
    <property type="project" value="UniProtKB-UniRule"/>
</dbReference>
<dbReference type="NCBIfam" id="TIGR00639">
    <property type="entry name" value="PurN"/>
    <property type="match status" value="1"/>
</dbReference>
<evidence type="ECO:0000256" key="2">
    <source>
        <dbReference type="ARBA" id="ARBA00022679"/>
    </source>
</evidence>
<comment type="catalytic activity">
    <reaction evidence="5 6">
        <text>N(1)-(5-phospho-beta-D-ribosyl)glycinamide + (6R)-10-formyltetrahydrofolate = N(2)-formyl-N(1)-(5-phospho-beta-D-ribosyl)glycinamide + (6S)-5,6,7,8-tetrahydrofolate + H(+)</text>
        <dbReference type="Rhea" id="RHEA:15053"/>
        <dbReference type="ChEBI" id="CHEBI:15378"/>
        <dbReference type="ChEBI" id="CHEBI:57453"/>
        <dbReference type="ChEBI" id="CHEBI:143788"/>
        <dbReference type="ChEBI" id="CHEBI:147286"/>
        <dbReference type="ChEBI" id="CHEBI:195366"/>
        <dbReference type="EC" id="2.1.2.2"/>
    </reaction>
</comment>
<dbReference type="EC" id="2.1.2.2" evidence="6"/>
<comment type="caution">
    <text evidence="8">The sequence shown here is derived from an EMBL/GenBank/DDBJ whole genome shotgun (WGS) entry which is preliminary data.</text>
</comment>
<dbReference type="Pfam" id="PF00551">
    <property type="entry name" value="Formyl_trans_N"/>
    <property type="match status" value="1"/>
</dbReference>
<evidence type="ECO:0000259" key="7">
    <source>
        <dbReference type="Pfam" id="PF00551"/>
    </source>
</evidence>
<evidence type="ECO:0000256" key="1">
    <source>
        <dbReference type="ARBA" id="ARBA00005054"/>
    </source>
</evidence>
<dbReference type="PANTHER" id="PTHR43369">
    <property type="entry name" value="PHOSPHORIBOSYLGLYCINAMIDE FORMYLTRANSFERASE"/>
    <property type="match status" value="1"/>
</dbReference>
<comment type="pathway">
    <text evidence="1 6">Purine metabolism; IMP biosynthesis via de novo pathway; N(2)-formyl-N(1)-(5-phospho-D-ribosyl)glycinamide from N(1)-(5-phospho-D-ribosyl)glycinamide (10-formyl THF route): step 1/1.</text>
</comment>
<dbReference type="PANTHER" id="PTHR43369:SF2">
    <property type="entry name" value="PHOSPHORIBOSYLGLYCINAMIDE FORMYLTRANSFERASE"/>
    <property type="match status" value="1"/>
</dbReference>
<feature type="binding site" evidence="6">
    <location>
        <begin position="92"/>
        <end position="95"/>
    </location>
    <ligand>
        <name>(6R)-10-formyltetrahydrofolate</name>
        <dbReference type="ChEBI" id="CHEBI:195366"/>
    </ligand>
</feature>